<feature type="domain" description="Protein root UVB sensitive/RUS" evidence="8">
    <location>
        <begin position="33"/>
        <end position="252"/>
    </location>
</feature>
<organism evidence="9">
    <name type="scientific">Chromera velia CCMP2878</name>
    <dbReference type="NCBI Taxonomy" id="1169474"/>
    <lineage>
        <taxon>Eukaryota</taxon>
        <taxon>Sar</taxon>
        <taxon>Alveolata</taxon>
        <taxon>Colpodellida</taxon>
        <taxon>Chromeraceae</taxon>
        <taxon>Chromera</taxon>
    </lineage>
</organism>
<feature type="compositionally biased region" description="Low complexity" evidence="6">
    <location>
        <begin position="264"/>
        <end position="273"/>
    </location>
</feature>
<dbReference type="PhylomeDB" id="A0A0G4GA61"/>
<keyword evidence="5 7" id="KW-0472">Membrane</keyword>
<evidence type="ECO:0000256" key="7">
    <source>
        <dbReference type="SAM" id="Phobius"/>
    </source>
</evidence>
<feature type="transmembrane region" description="Helical" evidence="7">
    <location>
        <begin position="155"/>
        <end position="181"/>
    </location>
</feature>
<protein>
    <recommendedName>
        <fullName evidence="8">Protein root UVB sensitive/RUS domain-containing protein</fullName>
    </recommendedName>
</protein>
<dbReference type="InterPro" id="IPR006968">
    <property type="entry name" value="RUS_fam"/>
</dbReference>
<accession>A0A0G4GA61</accession>
<feature type="transmembrane region" description="Helical" evidence="7">
    <location>
        <begin position="62"/>
        <end position="84"/>
    </location>
</feature>
<reference evidence="9" key="1">
    <citation type="submission" date="2014-11" db="EMBL/GenBank/DDBJ databases">
        <authorList>
            <person name="Otto D Thomas"/>
            <person name="Naeem Raeece"/>
        </authorList>
    </citation>
    <scope>NUCLEOTIDE SEQUENCE</scope>
</reference>
<proteinExistence type="inferred from homology"/>
<evidence type="ECO:0000256" key="6">
    <source>
        <dbReference type="SAM" id="MobiDB-lite"/>
    </source>
</evidence>
<evidence type="ECO:0000256" key="4">
    <source>
        <dbReference type="ARBA" id="ARBA00022989"/>
    </source>
</evidence>
<evidence type="ECO:0000259" key="8">
    <source>
        <dbReference type="Pfam" id="PF04884"/>
    </source>
</evidence>
<evidence type="ECO:0000256" key="3">
    <source>
        <dbReference type="ARBA" id="ARBA00022692"/>
    </source>
</evidence>
<keyword evidence="4 7" id="KW-1133">Transmembrane helix</keyword>
<dbReference type="InterPro" id="IPR054549">
    <property type="entry name" value="UVB_sens_RUS_dom"/>
</dbReference>
<feature type="transmembrane region" description="Helical" evidence="7">
    <location>
        <begin position="228"/>
        <end position="249"/>
    </location>
</feature>
<dbReference type="Pfam" id="PF04884">
    <property type="entry name" value="UVB_sens_prot"/>
    <property type="match status" value="1"/>
</dbReference>
<evidence type="ECO:0000256" key="2">
    <source>
        <dbReference type="ARBA" id="ARBA00007558"/>
    </source>
</evidence>
<dbReference type="PANTHER" id="PTHR12770">
    <property type="entry name" value="RUS1 FAMILY PROTEIN C16ORF58"/>
    <property type="match status" value="1"/>
</dbReference>
<evidence type="ECO:0000313" key="9">
    <source>
        <dbReference type="EMBL" id="CEM25457.1"/>
    </source>
</evidence>
<name>A0A0G4GA61_9ALVE</name>
<comment type="subcellular location">
    <subcellularLocation>
        <location evidence="1">Membrane</location>
    </subcellularLocation>
</comment>
<sequence>MGKAVKDPPSTADGEERDAVKESAEASGESSLLSGMFTSMFLPKGFPDSVSKDYMAYQFWDTLGGFCAYFRGVLTMIAILVGVGVGDPDASPEKAMMIWCIKDLVGMVVGLACGVPVLTSLFSQSRYLPYFRLLSEIVGGVAASLELYAGVRPDLYLPLACVAAVLYQIGGVTGGCTRAALMRHFARKENFADCAAKEGNQDRGVKAVGIAIAYLFLRRGRLSPSLSLGLFTTFTLSHMIANIMAVSVLELKPDDDEKETLPEAAKGGAIKSGKAGKEKKAN</sequence>
<feature type="region of interest" description="Disordered" evidence="6">
    <location>
        <begin position="257"/>
        <end position="282"/>
    </location>
</feature>
<evidence type="ECO:0000256" key="5">
    <source>
        <dbReference type="ARBA" id="ARBA00023136"/>
    </source>
</evidence>
<dbReference type="AlphaFoldDB" id="A0A0G4GA61"/>
<dbReference type="VEuPathDB" id="CryptoDB:Cvel_20846"/>
<dbReference type="GO" id="GO:0016020">
    <property type="term" value="C:membrane"/>
    <property type="evidence" value="ECO:0007669"/>
    <property type="project" value="UniProtKB-SubCell"/>
</dbReference>
<dbReference type="EMBL" id="CDMZ01001003">
    <property type="protein sequence ID" value="CEM25457.1"/>
    <property type="molecule type" value="Genomic_DNA"/>
</dbReference>
<evidence type="ECO:0000256" key="1">
    <source>
        <dbReference type="ARBA" id="ARBA00004370"/>
    </source>
</evidence>
<dbReference type="PANTHER" id="PTHR12770:SF31">
    <property type="entry name" value="RUS FAMILY MEMBER 1"/>
    <property type="match status" value="1"/>
</dbReference>
<gene>
    <name evidence="9" type="ORF">Cvel_20846</name>
</gene>
<keyword evidence="3 7" id="KW-0812">Transmembrane</keyword>
<feature type="transmembrane region" description="Helical" evidence="7">
    <location>
        <begin position="96"/>
        <end position="118"/>
    </location>
</feature>
<comment type="similarity">
    <text evidence="2">Belongs to the RUS1 family.</text>
</comment>
<feature type="region of interest" description="Disordered" evidence="6">
    <location>
        <begin position="1"/>
        <end position="27"/>
    </location>
</feature>